<dbReference type="PANTHER" id="PTHR12040">
    <property type="entry name" value="ANTI-SILENCING PROTEIN 1"/>
    <property type="match status" value="1"/>
</dbReference>
<keyword evidence="4" id="KW-0804">Transcription</keyword>
<dbReference type="InterPro" id="IPR036747">
    <property type="entry name" value="ASF1-like_sf"/>
</dbReference>
<dbReference type="InterPro" id="IPR006818">
    <property type="entry name" value="ASF1-like"/>
</dbReference>
<evidence type="ECO:0000256" key="9">
    <source>
        <dbReference type="SAM" id="MobiDB-lite"/>
    </source>
</evidence>
<comment type="subcellular location">
    <subcellularLocation>
        <location evidence="1">Nucleus</location>
    </subcellularLocation>
</comment>
<feature type="compositionally biased region" description="Basic and acidic residues" evidence="9">
    <location>
        <begin position="1"/>
        <end position="13"/>
    </location>
</feature>
<protein>
    <recommendedName>
        <fullName evidence="7">Anti-silencing function protein 1</fullName>
    </recommendedName>
</protein>
<dbReference type="Proteomes" id="UP000192639">
    <property type="component" value="Unassembled WGS sequence"/>
</dbReference>
<dbReference type="PANTHER" id="PTHR12040:SF0">
    <property type="entry name" value="HISTONE CHAPERONE ASF1"/>
    <property type="match status" value="1"/>
</dbReference>
<keyword evidence="8" id="KW-0175">Coiled coil</keyword>
<dbReference type="EMBL" id="LWDP01000041">
    <property type="protein sequence ID" value="ORD93892.1"/>
    <property type="molecule type" value="Genomic_DNA"/>
</dbReference>
<gene>
    <name evidence="10" type="primary">ASF1</name>
    <name evidence="10" type="ORF">ECANGB1_1409</name>
</gene>
<dbReference type="GO" id="GO:0006335">
    <property type="term" value="P:DNA replication-dependent chromatin assembly"/>
    <property type="evidence" value="ECO:0007669"/>
    <property type="project" value="TreeGrafter"/>
</dbReference>
<feature type="coiled-coil region" evidence="8">
    <location>
        <begin position="184"/>
        <end position="221"/>
    </location>
</feature>
<dbReference type="VEuPathDB" id="MicrosporidiaDB:ECANGB1_1409"/>
<evidence type="ECO:0000256" key="7">
    <source>
        <dbReference type="ARBA" id="ARBA00032776"/>
    </source>
</evidence>
<evidence type="ECO:0000256" key="3">
    <source>
        <dbReference type="ARBA" id="ARBA00023015"/>
    </source>
</evidence>
<dbReference type="GO" id="GO:0042393">
    <property type="term" value="F:histone binding"/>
    <property type="evidence" value="ECO:0007669"/>
    <property type="project" value="TreeGrafter"/>
</dbReference>
<comment type="caution">
    <text evidence="10">The sequence shown here is derived from an EMBL/GenBank/DDBJ whole genome shotgun (WGS) entry which is preliminary data.</text>
</comment>
<evidence type="ECO:0000256" key="1">
    <source>
        <dbReference type="ARBA" id="ARBA00004123"/>
    </source>
</evidence>
<evidence type="ECO:0000313" key="11">
    <source>
        <dbReference type="Proteomes" id="UP000192639"/>
    </source>
</evidence>
<organism evidence="10 11">
    <name type="scientific">Enterospora canceri</name>
    <dbReference type="NCBI Taxonomy" id="1081671"/>
    <lineage>
        <taxon>Eukaryota</taxon>
        <taxon>Fungi</taxon>
        <taxon>Fungi incertae sedis</taxon>
        <taxon>Microsporidia</taxon>
        <taxon>Enterocytozoonidae</taxon>
        <taxon>Enterospora</taxon>
    </lineage>
</organism>
<evidence type="ECO:0000256" key="6">
    <source>
        <dbReference type="ARBA" id="ARBA00023242"/>
    </source>
</evidence>
<proteinExistence type="inferred from homology"/>
<evidence type="ECO:0000313" key="10">
    <source>
        <dbReference type="EMBL" id="ORD93892.1"/>
    </source>
</evidence>
<evidence type="ECO:0000256" key="4">
    <source>
        <dbReference type="ARBA" id="ARBA00023163"/>
    </source>
</evidence>
<evidence type="ECO:0000256" key="8">
    <source>
        <dbReference type="SAM" id="Coils"/>
    </source>
</evidence>
<dbReference type="Gene3D" id="2.60.40.1490">
    <property type="entry name" value="Histone chaperone ASF1-like"/>
    <property type="match status" value="1"/>
</dbReference>
<dbReference type="GO" id="GO:0000785">
    <property type="term" value="C:chromatin"/>
    <property type="evidence" value="ECO:0007669"/>
    <property type="project" value="TreeGrafter"/>
</dbReference>
<dbReference type="GO" id="GO:0005634">
    <property type="term" value="C:nucleus"/>
    <property type="evidence" value="ECO:0007669"/>
    <property type="project" value="UniProtKB-SubCell"/>
</dbReference>
<accession>A0A1Y1S631</accession>
<name>A0A1Y1S631_9MICR</name>
<dbReference type="AlphaFoldDB" id="A0A1Y1S631"/>
<keyword evidence="11" id="KW-1185">Reference proteome</keyword>
<sequence length="277" mass="31415">MSKEEKKAPEESSHNSTIVTGSDEYDDYTNSIIQLKNVRFDTNKTYKYTDNLKFNIDLDVKNDIEDDIKVEVIYFGSYGSEEDEQVLVSAAVGPLKQGGLTFEIETEKPIELHKIPLKALFGLNTFLVSLTYKESEFARVGFVVNVTYPGVNENELICEDFTDSGEYDTEEESSESVEFKSNEGEEVKEEAKVEEAKIEEVKAEEAKVDDVNEKENKINSELDQCVPADKDEFDFKTHKMVKDKIEYKFMKDPIVQIFGIPGCAEAVGDEEVKKAKN</sequence>
<comment type="similarity">
    <text evidence="2">Belongs to the ASF1 family.</text>
</comment>
<dbReference type="SUPFAM" id="SSF101546">
    <property type="entry name" value="ASF1-like"/>
    <property type="match status" value="1"/>
</dbReference>
<keyword evidence="3" id="KW-0805">Transcription regulation</keyword>
<evidence type="ECO:0000256" key="2">
    <source>
        <dbReference type="ARBA" id="ARBA00006051"/>
    </source>
</evidence>
<keyword evidence="5" id="KW-0143">Chaperone</keyword>
<evidence type="ECO:0000256" key="5">
    <source>
        <dbReference type="ARBA" id="ARBA00023186"/>
    </source>
</evidence>
<reference evidence="10 11" key="1">
    <citation type="journal article" date="2017" name="Environ. Microbiol.">
        <title>Decay of the glycolytic pathway and adaptation to intranuclear parasitism within Enterocytozoonidae microsporidia.</title>
        <authorList>
            <person name="Wiredu Boakye D."/>
            <person name="Jaroenlak P."/>
            <person name="Prachumwat A."/>
            <person name="Williams T.A."/>
            <person name="Bateman K.S."/>
            <person name="Itsathitphaisarn O."/>
            <person name="Sritunyalucksana K."/>
            <person name="Paszkiewicz K.H."/>
            <person name="Moore K.A."/>
            <person name="Stentiford G.D."/>
            <person name="Williams B.A."/>
        </authorList>
    </citation>
    <scope>NUCLEOTIDE SEQUENCE [LARGE SCALE GENOMIC DNA]</scope>
    <source>
        <strain evidence="10 11">GB1</strain>
    </source>
</reference>
<dbReference type="Pfam" id="PF04729">
    <property type="entry name" value="ASF1_hist_chap"/>
    <property type="match status" value="1"/>
</dbReference>
<feature type="region of interest" description="Disordered" evidence="9">
    <location>
        <begin position="1"/>
        <end position="22"/>
    </location>
</feature>
<dbReference type="OrthoDB" id="29755at2759"/>
<keyword evidence="6" id="KW-0539">Nucleus</keyword>